<reference evidence="3 4" key="1">
    <citation type="journal article" date="2015" name="Genome Announc.">
        <title>Expanding the biotechnology potential of lactobacilli through comparative genomics of 213 strains and associated genera.</title>
        <authorList>
            <person name="Sun Z."/>
            <person name="Harris H.M."/>
            <person name="McCann A."/>
            <person name="Guo C."/>
            <person name="Argimon S."/>
            <person name="Zhang W."/>
            <person name="Yang X."/>
            <person name="Jeffery I.B."/>
            <person name="Cooney J.C."/>
            <person name="Kagawa T.F."/>
            <person name="Liu W."/>
            <person name="Song Y."/>
            <person name="Salvetti E."/>
            <person name="Wrobel A."/>
            <person name="Rasinkangas P."/>
            <person name="Parkhill J."/>
            <person name="Rea M.C."/>
            <person name="O'Sullivan O."/>
            <person name="Ritari J."/>
            <person name="Douillard F.P."/>
            <person name="Paul Ross R."/>
            <person name="Yang R."/>
            <person name="Briner A.E."/>
            <person name="Felis G.E."/>
            <person name="de Vos W.M."/>
            <person name="Barrangou R."/>
            <person name="Klaenhammer T.R."/>
            <person name="Caufield P.W."/>
            <person name="Cui Y."/>
            <person name="Zhang H."/>
            <person name="O'Toole P.W."/>
        </authorList>
    </citation>
    <scope>NUCLEOTIDE SEQUENCE [LARGE SCALE GENOMIC DNA]</scope>
    <source>
        <strain evidence="3 4">DSM 15945</strain>
    </source>
</reference>
<dbReference type="PATRIC" id="fig|1423783.4.peg.992"/>
<feature type="domain" description="Prophage endopeptidase tail N-terminal" evidence="2">
    <location>
        <begin position="5"/>
        <end position="89"/>
    </location>
</feature>
<dbReference type="Pfam" id="PF18994">
    <property type="entry name" value="Prophage_tailD1"/>
    <property type="match status" value="1"/>
</dbReference>
<dbReference type="STRING" id="1423783.FC50_GL000959"/>
<organism evidence="3 4">
    <name type="scientific">Lacticaseibacillus pantheris DSM 15945 = JCM 12539 = NBRC 106106</name>
    <dbReference type="NCBI Taxonomy" id="1423783"/>
    <lineage>
        <taxon>Bacteria</taxon>
        <taxon>Bacillati</taxon>
        <taxon>Bacillota</taxon>
        <taxon>Bacilli</taxon>
        <taxon>Lactobacillales</taxon>
        <taxon>Lactobacillaceae</taxon>
        <taxon>Lacticaseibacillus</taxon>
    </lineage>
</organism>
<dbReference type="InterPro" id="IPR044051">
    <property type="entry name" value="Prophage_tail_N"/>
</dbReference>
<evidence type="ECO:0000313" key="4">
    <source>
        <dbReference type="Proteomes" id="UP000051922"/>
    </source>
</evidence>
<evidence type="ECO:0008006" key="5">
    <source>
        <dbReference type="Google" id="ProtNLM"/>
    </source>
</evidence>
<dbReference type="Pfam" id="PF06605">
    <property type="entry name" value="Prophage_tail"/>
    <property type="match status" value="1"/>
</dbReference>
<dbReference type="Gene3D" id="3.55.50.40">
    <property type="match status" value="1"/>
</dbReference>
<sequence>MIDVIVVRDRAHTHEEIITGMDVSSISVDVEMDTTNQISFTAYKLSDNLMAFSLLLNEAQVKWHGQWYTVKQCDLSISGGIPTKAITAIAVGFGITDVRPNITPWEVTDTTDANGNTITAVPRKYTVEQIMSLALDGNAYGYSYKIVGGTDSVELTSMDRQNASDMLKTYIIDDMGWVMTFDNYVITVESLDSFKRDTGKVMRYYGQTDTSTMSNDSTSIANAVRLYGANNQYLGEYTDTDSIAQYGKHYGDDITSDTATSASALNSAAAKSLNTTAIPTSTIQTNYIGQWDDLELGEMVQWIMEPFGMSQKMMVAGKSGSPYTGDPITITWTSGNTNKANVNSMLDLQAQISKQVSMLSKTAANAQKGGSGTTSVDMSWTQEGVNQVGSYFNDN</sequence>
<proteinExistence type="predicted"/>
<evidence type="ECO:0000259" key="2">
    <source>
        <dbReference type="Pfam" id="PF18994"/>
    </source>
</evidence>
<comment type="caution">
    <text evidence="3">The sequence shown here is derived from an EMBL/GenBank/DDBJ whole genome shotgun (WGS) entry which is preliminary data.</text>
</comment>
<keyword evidence="4" id="KW-1185">Reference proteome</keyword>
<feature type="domain" description="Tail spike" evidence="1">
    <location>
        <begin position="122"/>
        <end position="323"/>
    </location>
</feature>
<dbReference type="Proteomes" id="UP000051922">
    <property type="component" value="Unassembled WGS sequence"/>
</dbReference>
<dbReference type="Gene3D" id="6.20.110.10">
    <property type="match status" value="1"/>
</dbReference>
<accession>A0A0R1U5X6</accession>
<protein>
    <recommendedName>
        <fullName evidence="5">Prophage tail endopeptidase domain-containing protein</fullName>
    </recommendedName>
</protein>
<dbReference type="RefSeq" id="WP_162256038.1">
    <property type="nucleotide sequence ID" value="NZ_AZFJ01000045.1"/>
</dbReference>
<gene>
    <name evidence="3" type="ORF">FC50_GL000959</name>
</gene>
<dbReference type="EMBL" id="AZFJ01000045">
    <property type="protein sequence ID" value="KRL86437.1"/>
    <property type="molecule type" value="Genomic_DNA"/>
</dbReference>
<name>A0A0R1U5X6_9LACO</name>
<evidence type="ECO:0000313" key="3">
    <source>
        <dbReference type="EMBL" id="KRL86437.1"/>
    </source>
</evidence>
<evidence type="ECO:0000259" key="1">
    <source>
        <dbReference type="Pfam" id="PF06605"/>
    </source>
</evidence>
<dbReference type="AlphaFoldDB" id="A0A0R1U5X6"/>
<dbReference type="InterPro" id="IPR010572">
    <property type="entry name" value="Tail_dom"/>
</dbReference>